<evidence type="ECO:0000313" key="1">
    <source>
        <dbReference type="EMBL" id="KAF2579199.1"/>
    </source>
</evidence>
<proteinExistence type="predicted"/>
<comment type="caution">
    <text evidence="1">The sequence shown here is derived from an EMBL/GenBank/DDBJ whole genome shotgun (WGS) entry which is preliminary data.</text>
</comment>
<gene>
    <name evidence="1" type="ORF">F2Q68_00006545</name>
</gene>
<protein>
    <submittedName>
        <fullName evidence="1">Uncharacterized protein</fullName>
    </submittedName>
</protein>
<organism evidence="1 2">
    <name type="scientific">Brassica cretica</name>
    <name type="common">Mustard</name>
    <dbReference type="NCBI Taxonomy" id="69181"/>
    <lineage>
        <taxon>Eukaryota</taxon>
        <taxon>Viridiplantae</taxon>
        <taxon>Streptophyta</taxon>
        <taxon>Embryophyta</taxon>
        <taxon>Tracheophyta</taxon>
        <taxon>Spermatophyta</taxon>
        <taxon>Magnoliopsida</taxon>
        <taxon>eudicotyledons</taxon>
        <taxon>Gunneridae</taxon>
        <taxon>Pentapetalae</taxon>
        <taxon>rosids</taxon>
        <taxon>malvids</taxon>
        <taxon>Brassicales</taxon>
        <taxon>Brassicaceae</taxon>
        <taxon>Brassiceae</taxon>
        <taxon>Brassica</taxon>
    </lineage>
</organism>
<name>A0A8S9JBU2_BRACR</name>
<reference evidence="1" key="1">
    <citation type="submission" date="2019-12" db="EMBL/GenBank/DDBJ databases">
        <title>Genome sequencing and annotation of Brassica cretica.</title>
        <authorList>
            <person name="Studholme D.J."/>
            <person name="Sarris P.F."/>
        </authorList>
    </citation>
    <scope>NUCLEOTIDE SEQUENCE</scope>
    <source>
        <strain evidence="1">PFS-001/15</strain>
        <tissue evidence="1">Leaf</tissue>
    </source>
</reference>
<accession>A0A8S9JBU2</accession>
<evidence type="ECO:0000313" key="2">
    <source>
        <dbReference type="Proteomes" id="UP000712281"/>
    </source>
</evidence>
<sequence>MSFVAFGFEGKTRAWSAGGRPLALTGLGLLCIIVQSIPSDTGGGFLQRSLGSWFSVVTSGGVGSLAAVRLDFLCRFLETFSLGGGEDNNPLFLVCGDLEVRLGSQALSCYSGDDLGSPGIRGNEENLTFPLSLSMVENGNRFLRISKIGLVERAGFSGWAKLECNRLTWELLFKSCL</sequence>
<dbReference type="AlphaFoldDB" id="A0A8S9JBU2"/>
<dbReference type="Proteomes" id="UP000712281">
    <property type="component" value="Unassembled WGS sequence"/>
</dbReference>
<dbReference type="EMBL" id="QGKW02001660">
    <property type="protein sequence ID" value="KAF2579199.1"/>
    <property type="molecule type" value="Genomic_DNA"/>
</dbReference>